<evidence type="ECO:0000313" key="2">
    <source>
        <dbReference type="Proteomes" id="UP001231370"/>
    </source>
</evidence>
<keyword evidence="2" id="KW-1185">Reference proteome</keyword>
<evidence type="ECO:0000313" key="1">
    <source>
        <dbReference type="EMBL" id="MDJ1179523.1"/>
    </source>
</evidence>
<reference evidence="1 2" key="1">
    <citation type="submission" date="2023-01" db="EMBL/GenBank/DDBJ databases">
        <title>Novel diversity within Roseofilum (Cyanobacteria; Desertifilaceae) from marine benthic mats with descriptions of four novel species.</title>
        <authorList>
            <person name="Wang Y."/>
            <person name="Berthold D.E."/>
            <person name="Hu J."/>
            <person name="Lefler F.W."/>
            <person name="Laughinghouse H.D. IV."/>
        </authorList>
    </citation>
    <scope>NUCLEOTIDE SEQUENCE [LARGE SCALE GENOMIC DNA]</scope>
    <source>
        <strain evidence="1 2">BLCC-M91</strain>
    </source>
</reference>
<name>A0ABT7BK00_9CYAN</name>
<proteinExistence type="predicted"/>
<organism evidence="1 2">
    <name type="scientific">Roseofilum halophilum BLCC-M91</name>
    <dbReference type="NCBI Taxonomy" id="3022259"/>
    <lineage>
        <taxon>Bacteria</taxon>
        <taxon>Bacillati</taxon>
        <taxon>Cyanobacteriota</taxon>
        <taxon>Cyanophyceae</taxon>
        <taxon>Desertifilales</taxon>
        <taxon>Desertifilaceae</taxon>
        <taxon>Roseofilum</taxon>
        <taxon>Roseofilum halophilum</taxon>
    </lineage>
</organism>
<dbReference type="RefSeq" id="WP_283762829.1">
    <property type="nucleotide sequence ID" value="NZ_JAQPOK010000088.1"/>
</dbReference>
<dbReference type="EMBL" id="JAQPOK010000088">
    <property type="protein sequence ID" value="MDJ1179523.1"/>
    <property type="molecule type" value="Genomic_DNA"/>
</dbReference>
<dbReference type="Proteomes" id="UP001231370">
    <property type="component" value="Unassembled WGS sequence"/>
</dbReference>
<comment type="caution">
    <text evidence="1">The sequence shown here is derived from an EMBL/GenBank/DDBJ whole genome shotgun (WGS) entry which is preliminary data.</text>
</comment>
<sequence length="51" mass="5766">MARFTLTRFSCVQRLKHQAESSAVDSEAIAKRCVLEHEKVSPADTKSRRSC</sequence>
<accession>A0ABT7BK00</accession>
<protein>
    <submittedName>
        <fullName evidence="1">Uncharacterized protein</fullName>
    </submittedName>
</protein>
<gene>
    <name evidence="1" type="ORF">PJF56_11675</name>
</gene>